<feature type="repeat" description="TNFR-Cys" evidence="8">
    <location>
        <begin position="46"/>
        <end position="89"/>
    </location>
</feature>
<keyword evidence="10" id="KW-0472">Membrane</keyword>
<feature type="disulfide bond" evidence="8">
    <location>
        <begin position="113"/>
        <end position="131"/>
    </location>
</feature>
<evidence type="ECO:0000256" key="10">
    <source>
        <dbReference type="SAM" id="Phobius"/>
    </source>
</evidence>
<keyword evidence="3" id="KW-0053">Apoptosis</keyword>
<dbReference type="Gene3D" id="2.10.50.10">
    <property type="entry name" value="Tumor Necrosis Factor Receptor, subunit A, domain 2"/>
    <property type="match status" value="2"/>
</dbReference>
<feature type="chain" id="PRO_5004715361" description="TNFR-Cys domain-containing protein" evidence="11">
    <location>
        <begin position="22"/>
        <end position="223"/>
    </location>
</feature>
<evidence type="ECO:0000256" key="8">
    <source>
        <dbReference type="PROSITE-ProRule" id="PRU00206"/>
    </source>
</evidence>
<dbReference type="RefSeq" id="XP_009064941.1">
    <property type="nucleotide sequence ID" value="XM_009066693.1"/>
</dbReference>
<comment type="caution">
    <text evidence="8">Lacks conserved residue(s) required for the propagation of feature annotation.</text>
</comment>
<dbReference type="Pfam" id="PF00020">
    <property type="entry name" value="TNFR_c6"/>
    <property type="match status" value="2"/>
</dbReference>
<dbReference type="KEGG" id="lgi:LOTGIDRAFT_236298"/>
<feature type="compositionally biased region" description="Basic and acidic residues" evidence="9">
    <location>
        <begin position="158"/>
        <end position="172"/>
    </location>
</feature>
<keyword evidence="10" id="KW-0812">Transmembrane</keyword>
<dbReference type="InterPro" id="IPR052459">
    <property type="entry name" value="TNFRSF_decoy_receptor"/>
</dbReference>
<feature type="disulfide bond" evidence="8">
    <location>
        <begin position="47"/>
        <end position="62"/>
    </location>
</feature>
<feature type="repeat" description="TNFR-Cys" evidence="8">
    <location>
        <begin position="90"/>
        <end position="131"/>
    </location>
</feature>
<comment type="subcellular location">
    <subcellularLocation>
        <location evidence="1">Secreted</location>
    </subcellularLocation>
</comment>
<keyword evidence="2" id="KW-0964">Secreted</keyword>
<keyword evidence="6 8" id="KW-1015">Disulfide bond</keyword>
<evidence type="ECO:0000313" key="14">
    <source>
        <dbReference type="Proteomes" id="UP000030746"/>
    </source>
</evidence>
<proteinExistence type="predicted"/>
<dbReference type="CTD" id="20250106"/>
<evidence type="ECO:0000256" key="2">
    <source>
        <dbReference type="ARBA" id="ARBA00022525"/>
    </source>
</evidence>
<protein>
    <recommendedName>
        <fullName evidence="12">TNFR-Cys domain-containing protein</fullName>
    </recommendedName>
</protein>
<reference evidence="13 14" key="1">
    <citation type="journal article" date="2013" name="Nature">
        <title>Insights into bilaterian evolution from three spiralian genomes.</title>
        <authorList>
            <person name="Simakov O."/>
            <person name="Marletaz F."/>
            <person name="Cho S.J."/>
            <person name="Edsinger-Gonzales E."/>
            <person name="Havlak P."/>
            <person name="Hellsten U."/>
            <person name="Kuo D.H."/>
            <person name="Larsson T."/>
            <person name="Lv J."/>
            <person name="Arendt D."/>
            <person name="Savage R."/>
            <person name="Osoegawa K."/>
            <person name="de Jong P."/>
            <person name="Grimwood J."/>
            <person name="Chapman J.A."/>
            <person name="Shapiro H."/>
            <person name="Aerts A."/>
            <person name="Otillar R.P."/>
            <person name="Terry A.Y."/>
            <person name="Boore J.L."/>
            <person name="Grigoriev I.V."/>
            <person name="Lindberg D.R."/>
            <person name="Seaver E.C."/>
            <person name="Weisblat D.A."/>
            <person name="Putnam N.H."/>
            <person name="Rokhsar D.S."/>
        </authorList>
    </citation>
    <scope>NUCLEOTIDE SEQUENCE [LARGE SCALE GENOMIC DNA]</scope>
</reference>
<evidence type="ECO:0000256" key="5">
    <source>
        <dbReference type="ARBA" id="ARBA00022737"/>
    </source>
</evidence>
<dbReference type="EMBL" id="KB203534">
    <property type="protein sequence ID" value="ESO84330.1"/>
    <property type="molecule type" value="Genomic_DNA"/>
</dbReference>
<evidence type="ECO:0000256" key="4">
    <source>
        <dbReference type="ARBA" id="ARBA00022729"/>
    </source>
</evidence>
<gene>
    <name evidence="13" type="ORF">LOTGIDRAFT_236298</name>
</gene>
<dbReference type="OrthoDB" id="6162225at2759"/>
<dbReference type="InterPro" id="IPR001368">
    <property type="entry name" value="TNFR/NGFR_Cys_rich_reg"/>
</dbReference>
<evidence type="ECO:0000256" key="7">
    <source>
        <dbReference type="ARBA" id="ARBA00023180"/>
    </source>
</evidence>
<feature type="transmembrane region" description="Helical" evidence="10">
    <location>
        <begin position="189"/>
        <end position="206"/>
    </location>
</feature>
<keyword evidence="10" id="KW-1133">Transmembrane helix</keyword>
<evidence type="ECO:0000256" key="1">
    <source>
        <dbReference type="ARBA" id="ARBA00004613"/>
    </source>
</evidence>
<name>V3ZPE1_LOTGI</name>
<sequence length="223" mass="24571">MFRIEVIGILTLFFWIGYVKGGYLCQPGTHCIANCKGGNNQPKCQDCPRGTFSTKENTASYCEVCRREEHCPLGTVFKNTCTSTTDNRCDCKDGSYWQSYDGYDGRCFSHSNCKEGEVVVKKGTATEDTKCGPKPTDTSSTGRDEKDSTGKHQPGTDQDGKDSTGTDGDVNHVLKPPGNGDAKGGSDRILTVPIILIVCMSGYAVYRMFIRYTPRLIHEHHND</sequence>
<dbReference type="SUPFAM" id="SSF57586">
    <property type="entry name" value="TNF receptor-like"/>
    <property type="match status" value="2"/>
</dbReference>
<feature type="domain" description="TNFR-Cys" evidence="12">
    <location>
        <begin position="46"/>
        <end position="89"/>
    </location>
</feature>
<keyword evidence="4 11" id="KW-0732">Signal</keyword>
<feature type="signal peptide" evidence="11">
    <location>
        <begin position="1"/>
        <end position="21"/>
    </location>
</feature>
<accession>V3ZPE1</accession>
<dbReference type="Proteomes" id="UP000030746">
    <property type="component" value="Unassembled WGS sequence"/>
</dbReference>
<dbReference type="PROSITE" id="PS50050">
    <property type="entry name" value="TNFR_NGFR_2"/>
    <property type="match status" value="2"/>
</dbReference>
<dbReference type="GO" id="GO:0006915">
    <property type="term" value="P:apoptotic process"/>
    <property type="evidence" value="ECO:0007669"/>
    <property type="project" value="UniProtKB-KW"/>
</dbReference>
<dbReference type="GeneID" id="20250106"/>
<keyword evidence="5" id="KW-0677">Repeat</keyword>
<evidence type="ECO:0000256" key="11">
    <source>
        <dbReference type="SAM" id="SignalP"/>
    </source>
</evidence>
<dbReference type="HOGENOM" id="CLU_098416_0_0_1"/>
<evidence type="ECO:0000259" key="12">
    <source>
        <dbReference type="PROSITE" id="PS50050"/>
    </source>
</evidence>
<evidence type="ECO:0000256" key="3">
    <source>
        <dbReference type="ARBA" id="ARBA00022703"/>
    </source>
</evidence>
<dbReference type="AlphaFoldDB" id="V3ZPE1"/>
<evidence type="ECO:0000256" key="9">
    <source>
        <dbReference type="SAM" id="MobiDB-lite"/>
    </source>
</evidence>
<dbReference type="SMART" id="SM00208">
    <property type="entry name" value="TNFR"/>
    <property type="match status" value="2"/>
</dbReference>
<dbReference type="PANTHER" id="PTHR23097">
    <property type="entry name" value="TUMOR NECROSIS FACTOR RECEPTOR SUPERFAMILY MEMBER"/>
    <property type="match status" value="1"/>
</dbReference>
<feature type="domain" description="TNFR-Cys" evidence="12">
    <location>
        <begin position="90"/>
        <end position="131"/>
    </location>
</feature>
<keyword evidence="7" id="KW-0325">Glycoprotein</keyword>
<feature type="disulfide bond" evidence="8">
    <location>
        <begin position="71"/>
        <end position="89"/>
    </location>
</feature>
<organism evidence="13 14">
    <name type="scientific">Lottia gigantea</name>
    <name type="common">Giant owl limpet</name>
    <dbReference type="NCBI Taxonomy" id="225164"/>
    <lineage>
        <taxon>Eukaryota</taxon>
        <taxon>Metazoa</taxon>
        <taxon>Spiralia</taxon>
        <taxon>Lophotrochozoa</taxon>
        <taxon>Mollusca</taxon>
        <taxon>Gastropoda</taxon>
        <taxon>Patellogastropoda</taxon>
        <taxon>Lottioidea</taxon>
        <taxon>Lottiidae</taxon>
        <taxon>Lottia</taxon>
    </lineage>
</organism>
<evidence type="ECO:0000256" key="6">
    <source>
        <dbReference type="ARBA" id="ARBA00023157"/>
    </source>
</evidence>
<dbReference type="GO" id="GO:0005576">
    <property type="term" value="C:extracellular region"/>
    <property type="evidence" value="ECO:0007669"/>
    <property type="project" value="UniProtKB-SubCell"/>
</dbReference>
<feature type="region of interest" description="Disordered" evidence="9">
    <location>
        <begin position="125"/>
        <end position="186"/>
    </location>
</feature>
<keyword evidence="14" id="KW-1185">Reference proteome</keyword>
<dbReference type="OMA" id="KRWNTES"/>
<dbReference type="PANTHER" id="PTHR23097:SF116">
    <property type="entry name" value="TUMOR NECROSIS FACTOR RECEPTOR SUPERFAMILY MEMBER 6B"/>
    <property type="match status" value="1"/>
</dbReference>
<evidence type="ECO:0000313" key="13">
    <source>
        <dbReference type="EMBL" id="ESO84330.1"/>
    </source>
</evidence>